<keyword evidence="4" id="KW-1185">Reference proteome</keyword>
<feature type="compositionally biased region" description="Polar residues" evidence="2">
    <location>
        <begin position="37"/>
        <end position="46"/>
    </location>
</feature>
<dbReference type="Gene3D" id="1.25.40.10">
    <property type="entry name" value="Tetratricopeptide repeat domain"/>
    <property type="match status" value="1"/>
</dbReference>
<feature type="region of interest" description="Disordered" evidence="2">
    <location>
        <begin position="1"/>
        <end position="91"/>
    </location>
</feature>
<evidence type="ECO:0008006" key="5">
    <source>
        <dbReference type="Google" id="ProtNLM"/>
    </source>
</evidence>
<dbReference type="InterPro" id="IPR052769">
    <property type="entry name" value="TPR_domain_protein"/>
</dbReference>
<proteinExistence type="predicted"/>
<reference evidence="3 4" key="1">
    <citation type="journal article" date="2020" name="Microbiol. Resour. Announc.">
        <title>Draft Genome Sequence of a Cladosporium Species Isolated from the Mesophotic Ascidian Didemnum maculosum.</title>
        <authorList>
            <person name="Gioti A."/>
            <person name="Siaperas R."/>
            <person name="Nikolaivits E."/>
            <person name="Le Goff G."/>
            <person name="Ouazzani J."/>
            <person name="Kotoulas G."/>
            <person name="Topakas E."/>
        </authorList>
    </citation>
    <scope>NUCLEOTIDE SEQUENCE [LARGE SCALE GENOMIC DNA]</scope>
    <source>
        <strain evidence="3 4">TM138-S3</strain>
    </source>
</reference>
<name>A0AB34KJ34_9PEZI</name>
<comment type="caution">
    <text evidence="3">The sequence shown here is derived from an EMBL/GenBank/DDBJ whole genome shotgun (WGS) entry which is preliminary data.</text>
</comment>
<gene>
    <name evidence="3" type="ORF">WHR41_08118</name>
</gene>
<evidence type="ECO:0000313" key="4">
    <source>
        <dbReference type="Proteomes" id="UP000803884"/>
    </source>
</evidence>
<dbReference type="RefSeq" id="XP_069227162.1">
    <property type="nucleotide sequence ID" value="XM_069376722.1"/>
</dbReference>
<keyword evidence="1" id="KW-0802">TPR repeat</keyword>
<dbReference type="SMART" id="SM00028">
    <property type="entry name" value="TPR"/>
    <property type="match status" value="2"/>
</dbReference>
<dbReference type="AlphaFoldDB" id="A0AB34KJ34"/>
<feature type="compositionally biased region" description="Polar residues" evidence="2">
    <location>
        <begin position="63"/>
        <end position="79"/>
    </location>
</feature>
<dbReference type="Proteomes" id="UP000803884">
    <property type="component" value="Unassembled WGS sequence"/>
</dbReference>
<organism evidence="3 4">
    <name type="scientific">Cladosporium halotolerans</name>
    <dbReference type="NCBI Taxonomy" id="1052096"/>
    <lineage>
        <taxon>Eukaryota</taxon>
        <taxon>Fungi</taxon>
        <taxon>Dikarya</taxon>
        <taxon>Ascomycota</taxon>
        <taxon>Pezizomycotina</taxon>
        <taxon>Dothideomycetes</taxon>
        <taxon>Dothideomycetidae</taxon>
        <taxon>Cladosporiales</taxon>
        <taxon>Cladosporiaceae</taxon>
        <taxon>Cladosporium</taxon>
    </lineage>
</organism>
<accession>A0AB34KJ34</accession>
<dbReference type="PANTHER" id="PTHR46014:SF1">
    <property type="entry name" value="TETRATRICOPEPTIDE REPEAT PROTEIN 1"/>
    <property type="match status" value="1"/>
</dbReference>
<protein>
    <recommendedName>
        <fullName evidence="5">Tetratricopeptide repeat protein 1</fullName>
    </recommendedName>
</protein>
<sequence>MAPNRGTEVPNDQADYPSSDADSFKSFEPDEQDHDPSTTSPASKNQPPEPKKPTATEPALSPSEPTQPDSKPTSPPTLTNRDRLPPAEESSLLAESTALKLRANTLFSTGSHENALQTYEQALALCPAYLDYEVAVLRANIAACNLKLSAWPAAADAAGKGLDCLERLERLPVVREKDPRAQGQGQGEGAKEEVVEEVDDELEARIENLRQSGHTLSEVRKLQAKLLTRRAQAKTAQGGWAELQGAAEDYRVLLSPGMAGALGAGDRKRVEGSAAALRPRLDEAREREMAEMMGKLKGLGNSFLKPFGLSTENFKFQKDEKSGGYSMNFEQNPGK</sequence>
<dbReference type="GeneID" id="96009560"/>
<dbReference type="EMBL" id="JAAQHG020000029">
    <property type="protein sequence ID" value="KAL1584056.1"/>
    <property type="molecule type" value="Genomic_DNA"/>
</dbReference>
<dbReference type="SUPFAM" id="SSF48452">
    <property type="entry name" value="TPR-like"/>
    <property type="match status" value="1"/>
</dbReference>
<dbReference type="PROSITE" id="PS50005">
    <property type="entry name" value="TPR"/>
    <property type="match status" value="1"/>
</dbReference>
<dbReference type="PANTHER" id="PTHR46014">
    <property type="entry name" value="TETRATRICOPEPTIDE REPEAT PROTEIN 1"/>
    <property type="match status" value="1"/>
</dbReference>
<feature type="repeat" description="TPR" evidence="1">
    <location>
        <begin position="96"/>
        <end position="129"/>
    </location>
</feature>
<evidence type="ECO:0000256" key="2">
    <source>
        <dbReference type="SAM" id="MobiDB-lite"/>
    </source>
</evidence>
<dbReference type="InterPro" id="IPR011990">
    <property type="entry name" value="TPR-like_helical_dom_sf"/>
</dbReference>
<evidence type="ECO:0000256" key="1">
    <source>
        <dbReference type="PROSITE-ProRule" id="PRU00339"/>
    </source>
</evidence>
<dbReference type="InterPro" id="IPR019734">
    <property type="entry name" value="TPR_rpt"/>
</dbReference>
<evidence type="ECO:0000313" key="3">
    <source>
        <dbReference type="EMBL" id="KAL1584056.1"/>
    </source>
</evidence>